<comment type="caution">
    <text evidence="1">The sequence shown here is derived from an EMBL/GenBank/DDBJ whole genome shotgun (WGS) entry which is preliminary data.</text>
</comment>
<organism evidence="1 2">
    <name type="scientific">Brucella tritici</name>
    <dbReference type="NCBI Taxonomy" id="94626"/>
    <lineage>
        <taxon>Bacteria</taxon>
        <taxon>Pseudomonadati</taxon>
        <taxon>Pseudomonadota</taxon>
        <taxon>Alphaproteobacteria</taxon>
        <taxon>Hyphomicrobiales</taxon>
        <taxon>Brucellaceae</taxon>
        <taxon>Brucella/Ochrobactrum group</taxon>
        <taxon>Brucella</taxon>
    </lineage>
</organism>
<protein>
    <submittedName>
        <fullName evidence="1">Sarcosine oxidase subunit gamma</fullName>
    </submittedName>
</protein>
<evidence type="ECO:0000313" key="2">
    <source>
        <dbReference type="Proteomes" id="UP000481643"/>
    </source>
</evidence>
<dbReference type="AlphaFoldDB" id="A0A6L3YAI2"/>
<dbReference type="Gene3D" id="3.30.70.1520">
    <property type="entry name" value="Heterotetrameric sarcosine oxidase"/>
    <property type="match status" value="1"/>
</dbReference>
<proteinExistence type="predicted"/>
<dbReference type="Proteomes" id="UP000481643">
    <property type="component" value="Unassembled WGS sequence"/>
</dbReference>
<gene>
    <name evidence="1" type="ORF">F9L08_21525</name>
</gene>
<dbReference type="Gene3D" id="3.30.1360.120">
    <property type="entry name" value="Probable tRNA modification gtpase trme, domain 1"/>
    <property type="match status" value="1"/>
</dbReference>
<evidence type="ECO:0000313" key="1">
    <source>
        <dbReference type="EMBL" id="KAB2680283.1"/>
    </source>
</evidence>
<reference evidence="1 2" key="1">
    <citation type="submission" date="2019-09" db="EMBL/GenBank/DDBJ databases">
        <title>Taxonomic organization of the family Brucellaceae based on a phylogenomic approach.</title>
        <authorList>
            <person name="Leclercq S."/>
            <person name="Cloeckaert A."/>
            <person name="Zygmunt M.S."/>
        </authorList>
    </citation>
    <scope>NUCLEOTIDE SEQUENCE [LARGE SCALE GENOMIC DNA]</scope>
    <source>
        <strain evidence="1 2">WS1830</strain>
    </source>
</reference>
<accession>A0A6L3YAI2</accession>
<dbReference type="InterPro" id="IPR007375">
    <property type="entry name" value="SoxG"/>
</dbReference>
<dbReference type="Pfam" id="PF04268">
    <property type="entry name" value="SoxG"/>
    <property type="match status" value="1"/>
</dbReference>
<dbReference type="InterPro" id="IPR027266">
    <property type="entry name" value="TrmE/GcvT-like"/>
</dbReference>
<dbReference type="RefSeq" id="WP_137934788.1">
    <property type="nucleotide sequence ID" value="NZ_WBVX01000028.1"/>
</dbReference>
<name>A0A6L3YAI2_9HYPH</name>
<sequence>MAEAGIKHRAVLAGLRPINVKQVDLRALPEGSIIQILARRGAGDLAPLLADLTADKECEVRPAAPGEWLLVGNTAWAREELDSLEASIHAVGYAVDQSHGRVRLSLAGSAVEDVLAKGSAVDFDAAAFPIGNSTVALIGHVSVHLTRVKDSGFELIVGRSLAEGLWQDLARMSSELA</sequence>
<dbReference type="EMBL" id="WBVX01000028">
    <property type="protein sequence ID" value="KAB2680283.1"/>
    <property type="molecule type" value="Genomic_DNA"/>
</dbReference>
<dbReference type="SUPFAM" id="SSF103025">
    <property type="entry name" value="Folate-binding domain"/>
    <property type="match status" value="1"/>
</dbReference>